<gene>
    <name evidence="4" type="ORF">JCM19231_1590</name>
</gene>
<dbReference type="InterPro" id="IPR037094">
    <property type="entry name" value="Glyco_hydro_38_cen_sf"/>
</dbReference>
<evidence type="ECO:0000313" key="4">
    <source>
        <dbReference type="EMBL" id="GAM59108.1"/>
    </source>
</evidence>
<dbReference type="InterPro" id="IPR028995">
    <property type="entry name" value="Glyco_hydro_57/38_cen_sf"/>
</dbReference>
<dbReference type="Gene3D" id="1.20.1270.50">
    <property type="entry name" value="Glycoside hydrolase family 38, central domain"/>
    <property type="match status" value="1"/>
</dbReference>
<feature type="domain" description="Glycoside hydrolase family 38 central" evidence="3">
    <location>
        <begin position="117"/>
        <end position="195"/>
    </location>
</feature>
<dbReference type="EMBL" id="BBRZ01000124">
    <property type="protein sequence ID" value="GAM59108.1"/>
    <property type="molecule type" value="Genomic_DNA"/>
</dbReference>
<proteinExistence type="predicted"/>
<dbReference type="AlphaFoldDB" id="A0A0B8P793"/>
<name>A0A0B8P793_9VIBR</name>
<reference evidence="4 5" key="2">
    <citation type="submission" date="2015-01" db="EMBL/GenBank/DDBJ databases">
        <authorList>
            <consortium name="NBRP consortium"/>
            <person name="Sawabe T."/>
            <person name="Meirelles P."/>
            <person name="Feng G."/>
            <person name="Sayaka M."/>
            <person name="Hattori M."/>
            <person name="Ohkuma M."/>
        </authorList>
    </citation>
    <scope>NUCLEOTIDE SEQUENCE [LARGE SCALE GENOMIC DNA]</scope>
    <source>
        <strain evidence="5">JCM 19231</strain>
    </source>
</reference>
<reference evidence="4 5" key="1">
    <citation type="submission" date="2015-01" db="EMBL/GenBank/DDBJ databases">
        <title>Vibrio sp. C1 JCM 19231 whole genome shotgun sequence.</title>
        <authorList>
            <person name="Sawabe T."/>
            <person name="Meirelles P."/>
            <person name="Feng G."/>
            <person name="Sayaka M."/>
            <person name="Hattori M."/>
            <person name="Ohkuma M."/>
        </authorList>
    </citation>
    <scope>NUCLEOTIDE SEQUENCE [LARGE SCALE GENOMIC DNA]</scope>
    <source>
        <strain evidence="5">JCM 19231</strain>
    </source>
</reference>
<dbReference type="InterPro" id="IPR011013">
    <property type="entry name" value="Gal_mutarotase_sf_dom"/>
</dbReference>
<dbReference type="SUPFAM" id="SSF88688">
    <property type="entry name" value="Families 57/38 glycoside transferase middle domain"/>
    <property type="match status" value="1"/>
</dbReference>
<accession>A0A0B8P793</accession>
<dbReference type="SMART" id="SM00872">
    <property type="entry name" value="Alpha-mann_mid"/>
    <property type="match status" value="1"/>
</dbReference>
<dbReference type="GO" id="GO:0046872">
    <property type="term" value="F:metal ion binding"/>
    <property type="evidence" value="ECO:0007669"/>
    <property type="project" value="UniProtKB-KW"/>
</dbReference>
<sequence length="637" mass="71463">MWHSPGGDDIYAYNLVHGYGAAKNIIPADEHLDKKIFPMIEKIKELSGLDEVLIPSGGDQVNIDPELPNTLAVASERSPANDIYSISSMESFVGYLREQSEGFETYTGEFKAPRYTRIHKTIGSVRYDIKKLNFEIEQFLLKKLELVIAIAKAQGITVHTELVDIAWKKIIECHAHDSIGGCNSDATNADIMHRLKQAEEICHGLYNLVIKEIATSACDESEVMIFNGQLKPYSGKAKVIAFSKSEAISLFDGEKELTCEVLNRETLDGGMVIEVTKDGEKEVPVPPYYRFELLVEVEALPAMGYQVFQVLASDSASTVSASNNQYIENERFKLVFEKGNLALEDKLTGRSLPQLLTFEEQADDGDSYDFSPLEGDTPLTTRELNWLSTQTGEMEQSMALQASLAVPKNLESRQQGIMDAEIVLDIQLTLNQGDEQLKVEVNTINQVDDHRVRVLVSSDIQTDTSISTQPFALMQREVAPNLEGWREKFRECPIDIETTDGAVAIAEHGKGLIVNGRGIKEFQVIKGERSDAIALTLFKSTGRLGKDNLTWRPGRASGINNTVVYTPDAQLQKSMSFEFSIALTDKVDHQTIRRLEMDYLDAPFSYQKQSLNSFENRLERFQVRFETRPSQKQFQPF</sequence>
<comment type="caution">
    <text evidence="4">The sequence shown here is derived from an EMBL/GenBank/DDBJ whole genome shotgun (WGS) entry which is preliminary data.</text>
</comment>
<dbReference type="InterPro" id="IPR011682">
    <property type="entry name" value="Glyco_hydro_38_C"/>
</dbReference>
<dbReference type="GO" id="GO:0009313">
    <property type="term" value="P:oligosaccharide catabolic process"/>
    <property type="evidence" value="ECO:0007669"/>
    <property type="project" value="TreeGrafter"/>
</dbReference>
<dbReference type="GO" id="GO:0006013">
    <property type="term" value="P:mannose metabolic process"/>
    <property type="evidence" value="ECO:0007669"/>
    <property type="project" value="InterPro"/>
</dbReference>
<dbReference type="SUPFAM" id="SSF74650">
    <property type="entry name" value="Galactose mutarotase-like"/>
    <property type="match status" value="1"/>
</dbReference>
<evidence type="ECO:0000259" key="3">
    <source>
        <dbReference type="SMART" id="SM00872"/>
    </source>
</evidence>
<evidence type="ECO:0000313" key="5">
    <source>
        <dbReference type="Proteomes" id="UP000031671"/>
    </source>
</evidence>
<keyword evidence="5" id="KW-1185">Reference proteome</keyword>
<dbReference type="Proteomes" id="UP000031671">
    <property type="component" value="Unassembled WGS sequence"/>
</dbReference>
<evidence type="ECO:0000256" key="2">
    <source>
        <dbReference type="ARBA" id="ARBA00022801"/>
    </source>
</evidence>
<dbReference type="Pfam" id="PF09261">
    <property type="entry name" value="Alpha-mann_mid"/>
    <property type="match status" value="1"/>
</dbReference>
<dbReference type="GO" id="GO:0004559">
    <property type="term" value="F:alpha-mannosidase activity"/>
    <property type="evidence" value="ECO:0007669"/>
    <property type="project" value="InterPro"/>
</dbReference>
<organism evidence="4 5">
    <name type="scientific">Vibrio ishigakensis</name>
    <dbReference type="NCBI Taxonomy" id="1481914"/>
    <lineage>
        <taxon>Bacteria</taxon>
        <taxon>Pseudomonadati</taxon>
        <taxon>Pseudomonadota</taxon>
        <taxon>Gammaproteobacteria</taxon>
        <taxon>Vibrionales</taxon>
        <taxon>Vibrionaceae</taxon>
        <taxon>Vibrio</taxon>
    </lineage>
</organism>
<dbReference type="Gene3D" id="2.70.98.30">
    <property type="entry name" value="Golgi alpha-mannosidase II, domain 4"/>
    <property type="match status" value="1"/>
</dbReference>
<dbReference type="Pfam" id="PF07748">
    <property type="entry name" value="Glyco_hydro_38C"/>
    <property type="match status" value="1"/>
</dbReference>
<dbReference type="PANTHER" id="PTHR46017">
    <property type="entry name" value="ALPHA-MANNOSIDASE 2C1"/>
    <property type="match status" value="1"/>
</dbReference>
<protein>
    <submittedName>
        <fullName evidence="4">Glycosyl hydrolase, family 38</fullName>
    </submittedName>
</protein>
<dbReference type="InterPro" id="IPR015341">
    <property type="entry name" value="Glyco_hydro_38_cen"/>
</dbReference>
<keyword evidence="1" id="KW-0479">Metal-binding</keyword>
<keyword evidence="2 4" id="KW-0378">Hydrolase</keyword>
<evidence type="ECO:0000256" key="1">
    <source>
        <dbReference type="ARBA" id="ARBA00022723"/>
    </source>
</evidence>
<dbReference type="InterPro" id="IPR027291">
    <property type="entry name" value="Glyco_hydro_38_N_sf"/>
</dbReference>
<dbReference type="GO" id="GO:0030246">
    <property type="term" value="F:carbohydrate binding"/>
    <property type="evidence" value="ECO:0007669"/>
    <property type="project" value="InterPro"/>
</dbReference>
<dbReference type="PANTHER" id="PTHR46017:SF2">
    <property type="entry name" value="MANNOSYLGLYCERATE HYDROLASE"/>
    <property type="match status" value="1"/>
</dbReference>
<dbReference type="Gene3D" id="3.20.110.10">
    <property type="entry name" value="Glycoside hydrolase 38, N terminal domain"/>
    <property type="match status" value="1"/>
</dbReference>